<reference evidence="8" key="1">
    <citation type="journal article" date="2020" name="mSystems">
        <title>Genome- and Community-Level Interaction Insights into Carbon Utilization and Element Cycling Functions of Hydrothermarchaeota in Hydrothermal Sediment.</title>
        <authorList>
            <person name="Zhou Z."/>
            <person name="Liu Y."/>
            <person name="Xu W."/>
            <person name="Pan J."/>
            <person name="Luo Z.H."/>
            <person name="Li M."/>
        </authorList>
    </citation>
    <scope>NUCLEOTIDE SEQUENCE [LARGE SCALE GENOMIC DNA]</scope>
    <source>
        <strain evidence="8">SpSt-1182</strain>
    </source>
</reference>
<dbReference type="NCBIfam" id="TIGR03654">
    <property type="entry name" value="L6_bact"/>
    <property type="match status" value="1"/>
</dbReference>
<dbReference type="InterPro" id="IPR000702">
    <property type="entry name" value="Ribosomal_uL6-like"/>
</dbReference>
<dbReference type="PIRSF" id="PIRSF002162">
    <property type="entry name" value="Ribosomal_L6"/>
    <property type="match status" value="1"/>
</dbReference>
<dbReference type="InterPro" id="IPR019906">
    <property type="entry name" value="Ribosomal_uL6_bac-type"/>
</dbReference>
<comment type="function">
    <text evidence="6">This protein binds to the 23S rRNA, and is important in its secondary structure. It is located near the subunit interface in the base of the L7/L12 stalk, and near the tRNA binding site of the peptidyltransferase center.</text>
</comment>
<dbReference type="Pfam" id="PF00347">
    <property type="entry name" value="Ribosomal_L6"/>
    <property type="match status" value="2"/>
</dbReference>
<protein>
    <recommendedName>
        <fullName evidence="3 4">50S ribosomal protein L6</fullName>
    </recommendedName>
</protein>
<evidence type="ECO:0000256" key="5">
    <source>
        <dbReference type="RuleBase" id="RU003869"/>
    </source>
</evidence>
<dbReference type="GO" id="GO:0022625">
    <property type="term" value="C:cytosolic large ribosomal subunit"/>
    <property type="evidence" value="ECO:0007669"/>
    <property type="project" value="UniProtKB-UniRule"/>
</dbReference>
<accession>A0A7V0XG04</accession>
<sequence>MAKNYRPLMVPAGVKLEIKTEAVAVQGKLGKLVVGIPQRIEVKLEGNELTVAPRAGVPRALVGTTRAHLRNALEGVTNGYEKVLQVRGMGYRVQKTKDGVQILCGYSHPVDFPIPGELTYNVTQAPNPDDTKQQMFEIAVRGIDRQLVGSVAARIRAVKKVDPYKGKGIRYRDELVRKKAGKRAVGSQS</sequence>
<evidence type="ECO:0000256" key="1">
    <source>
        <dbReference type="ARBA" id="ARBA00022980"/>
    </source>
</evidence>
<dbReference type="InterPro" id="IPR020040">
    <property type="entry name" value="Ribosomal_uL6_a/b-dom"/>
</dbReference>
<gene>
    <name evidence="8" type="primary">rplF</name>
    <name evidence="8" type="ORF">ENN51_07840</name>
</gene>
<organism evidence="8">
    <name type="scientific">candidate division WOR-3 bacterium</name>
    <dbReference type="NCBI Taxonomy" id="2052148"/>
    <lineage>
        <taxon>Bacteria</taxon>
        <taxon>Bacteria division WOR-3</taxon>
    </lineage>
</organism>
<evidence type="ECO:0000259" key="7">
    <source>
        <dbReference type="Pfam" id="PF00347"/>
    </source>
</evidence>
<dbReference type="Gene3D" id="3.90.930.12">
    <property type="entry name" value="Ribosomal protein L6, alpha-beta domain"/>
    <property type="match status" value="2"/>
</dbReference>
<dbReference type="EMBL" id="DSBX01000302">
    <property type="protein sequence ID" value="HDR00176.1"/>
    <property type="molecule type" value="Genomic_DNA"/>
</dbReference>
<evidence type="ECO:0000256" key="6">
    <source>
        <dbReference type="RuleBase" id="RU003870"/>
    </source>
</evidence>
<feature type="domain" description="Large ribosomal subunit protein uL6 alpha-beta" evidence="7">
    <location>
        <begin position="88"/>
        <end position="171"/>
    </location>
</feature>
<dbReference type="PANTHER" id="PTHR11655">
    <property type="entry name" value="60S/50S RIBOSOMAL PROTEIN L6/L9"/>
    <property type="match status" value="1"/>
</dbReference>
<keyword evidence="1 5" id="KW-0689">Ribosomal protein</keyword>
<dbReference type="GO" id="GO:0003735">
    <property type="term" value="F:structural constituent of ribosome"/>
    <property type="evidence" value="ECO:0007669"/>
    <property type="project" value="UniProtKB-UniRule"/>
</dbReference>
<comment type="caution">
    <text evidence="8">The sequence shown here is derived from an EMBL/GenBank/DDBJ whole genome shotgun (WGS) entry which is preliminary data.</text>
</comment>
<dbReference type="InterPro" id="IPR036789">
    <property type="entry name" value="Ribosomal_uL6-like_a/b-dom_sf"/>
</dbReference>
<evidence type="ECO:0000256" key="4">
    <source>
        <dbReference type="NCBIfam" id="TIGR03654"/>
    </source>
</evidence>
<dbReference type="Proteomes" id="UP000885672">
    <property type="component" value="Unassembled WGS sequence"/>
</dbReference>
<comment type="similarity">
    <text evidence="5">Belongs to the universal ribosomal protein uL6 family.</text>
</comment>
<dbReference type="GO" id="GO:0002181">
    <property type="term" value="P:cytoplasmic translation"/>
    <property type="evidence" value="ECO:0007669"/>
    <property type="project" value="TreeGrafter"/>
</dbReference>
<keyword evidence="2 5" id="KW-0687">Ribonucleoprotein</keyword>
<proteinExistence type="inferred from homology"/>
<feature type="domain" description="Large ribosomal subunit protein uL6 alpha-beta" evidence="7">
    <location>
        <begin position="10"/>
        <end position="79"/>
    </location>
</feature>
<dbReference type="PANTHER" id="PTHR11655:SF14">
    <property type="entry name" value="LARGE RIBOSOMAL SUBUNIT PROTEIN UL6M"/>
    <property type="match status" value="1"/>
</dbReference>
<dbReference type="GO" id="GO:0019843">
    <property type="term" value="F:rRNA binding"/>
    <property type="evidence" value="ECO:0007669"/>
    <property type="project" value="UniProtKB-UniRule"/>
</dbReference>
<keyword evidence="6" id="KW-0699">rRNA-binding</keyword>
<evidence type="ECO:0000313" key="8">
    <source>
        <dbReference type="EMBL" id="HDR00176.1"/>
    </source>
</evidence>
<evidence type="ECO:0000256" key="3">
    <source>
        <dbReference type="ARBA" id="ARBA00035454"/>
    </source>
</evidence>
<name>A0A7V0XG04_UNCW3</name>
<evidence type="ECO:0000256" key="2">
    <source>
        <dbReference type="ARBA" id="ARBA00023274"/>
    </source>
</evidence>
<dbReference type="PRINTS" id="PR00059">
    <property type="entry name" value="RIBOSOMALL6"/>
</dbReference>
<dbReference type="AlphaFoldDB" id="A0A7V0XG04"/>
<dbReference type="SUPFAM" id="SSF56053">
    <property type="entry name" value="Ribosomal protein L6"/>
    <property type="match status" value="2"/>
</dbReference>
<keyword evidence="6" id="KW-0694">RNA-binding</keyword>